<feature type="domain" description="Nitroreductase" evidence="4">
    <location>
        <begin position="15"/>
        <end position="206"/>
    </location>
</feature>
<keyword evidence="6" id="KW-1185">Reference proteome</keyword>
<dbReference type="PANTHER" id="PTHR23026">
    <property type="entry name" value="NADPH NITROREDUCTASE"/>
    <property type="match status" value="1"/>
</dbReference>
<keyword evidence="1" id="KW-0285">Flavoprotein</keyword>
<evidence type="ECO:0000256" key="1">
    <source>
        <dbReference type="ARBA" id="ARBA00022630"/>
    </source>
</evidence>
<evidence type="ECO:0000259" key="4">
    <source>
        <dbReference type="Pfam" id="PF00881"/>
    </source>
</evidence>
<dbReference type="InterPro" id="IPR000415">
    <property type="entry name" value="Nitroreductase-like"/>
</dbReference>
<gene>
    <name evidence="5" type="ORF">HD592_000738</name>
</gene>
<dbReference type="EMBL" id="JACHMK010000001">
    <property type="protein sequence ID" value="MBB6334173.1"/>
    <property type="molecule type" value="Genomic_DNA"/>
</dbReference>
<evidence type="ECO:0000313" key="6">
    <source>
        <dbReference type="Proteomes" id="UP000617426"/>
    </source>
</evidence>
<evidence type="ECO:0000313" key="5">
    <source>
        <dbReference type="EMBL" id="MBB6334173.1"/>
    </source>
</evidence>
<dbReference type="GO" id="GO:0016491">
    <property type="term" value="F:oxidoreductase activity"/>
    <property type="evidence" value="ECO:0007669"/>
    <property type="project" value="UniProtKB-KW"/>
</dbReference>
<dbReference type="Pfam" id="PF00881">
    <property type="entry name" value="Nitroreductase"/>
    <property type="match status" value="1"/>
</dbReference>
<organism evidence="5 6">
    <name type="scientific">Schaalia hyovaginalis</name>
    <dbReference type="NCBI Taxonomy" id="29316"/>
    <lineage>
        <taxon>Bacteria</taxon>
        <taxon>Bacillati</taxon>
        <taxon>Actinomycetota</taxon>
        <taxon>Actinomycetes</taxon>
        <taxon>Actinomycetales</taxon>
        <taxon>Actinomycetaceae</taxon>
        <taxon>Schaalia</taxon>
    </lineage>
</organism>
<reference evidence="5" key="1">
    <citation type="submission" date="2020-08" db="EMBL/GenBank/DDBJ databases">
        <title>Sequencing the genomes of 1000 actinobacteria strains.</title>
        <authorList>
            <person name="Klenk H.-P."/>
        </authorList>
    </citation>
    <scope>NUCLEOTIDE SEQUENCE</scope>
    <source>
        <strain evidence="5">DSM 10695</strain>
    </source>
</reference>
<name>A0A923E3F1_9ACTO</name>
<proteinExistence type="predicted"/>
<evidence type="ECO:0000256" key="2">
    <source>
        <dbReference type="ARBA" id="ARBA00022643"/>
    </source>
</evidence>
<dbReference type="AlphaFoldDB" id="A0A923E3F1"/>
<accession>A0A923E3F1</accession>
<dbReference type="RefSeq" id="WP_184451973.1">
    <property type="nucleotide sequence ID" value="NZ_JACHMK010000001.1"/>
</dbReference>
<keyword evidence="3" id="KW-0560">Oxidoreductase</keyword>
<keyword evidence="2" id="KW-0288">FMN</keyword>
<dbReference type="PANTHER" id="PTHR23026:SF90">
    <property type="entry name" value="IODOTYROSINE DEIODINASE 1"/>
    <property type="match status" value="1"/>
</dbReference>
<dbReference type="InterPro" id="IPR050627">
    <property type="entry name" value="Nitroreductase/BluB"/>
</dbReference>
<evidence type="ECO:0000256" key="3">
    <source>
        <dbReference type="ARBA" id="ARBA00023002"/>
    </source>
</evidence>
<comment type="caution">
    <text evidence="5">The sequence shown here is derived from an EMBL/GenBank/DDBJ whole genome shotgun (WGS) entry which is preliminary data.</text>
</comment>
<dbReference type="Proteomes" id="UP000617426">
    <property type="component" value="Unassembled WGS sequence"/>
</dbReference>
<dbReference type="SUPFAM" id="SSF55469">
    <property type="entry name" value="FMN-dependent nitroreductase-like"/>
    <property type="match status" value="1"/>
</dbReference>
<dbReference type="InterPro" id="IPR029479">
    <property type="entry name" value="Nitroreductase"/>
</dbReference>
<sequence>MTNEDSAPSFSRLAAERHSVRAFSDRPVAPQVLDAILKDASASPSWSNTRPYRLALAAGEDADALRAAYCEAFDAEAGTGPRADGDFEVRRRYPDELRERSVRLGKALYAELGIGRDDAAARDAWSRRNVEAFSAPVIGLLYVHEGLMPFSAMDAGILLGHIFLAAKARGVDSCALGTLAIWRGPGDRFFDVPEDYRLITGFALGYAEEDPVNAFRAERAPIPRVGRKGR</sequence>
<dbReference type="Gene3D" id="3.40.109.10">
    <property type="entry name" value="NADH Oxidase"/>
    <property type="match status" value="1"/>
</dbReference>
<protein>
    <submittedName>
        <fullName evidence="5">Nitroreductase</fullName>
    </submittedName>
</protein>